<reference evidence="2 3" key="1">
    <citation type="submission" date="2014-04" db="EMBL/GenBank/DDBJ databases">
        <title>Evolutionary Origins and Diversification of the Mycorrhizal Mutualists.</title>
        <authorList>
            <consortium name="DOE Joint Genome Institute"/>
            <consortium name="Mycorrhizal Genomics Consortium"/>
            <person name="Kohler A."/>
            <person name="Kuo A."/>
            <person name="Nagy L.G."/>
            <person name="Floudas D."/>
            <person name="Copeland A."/>
            <person name="Barry K.W."/>
            <person name="Cichocki N."/>
            <person name="Veneault-Fourrey C."/>
            <person name="LaButti K."/>
            <person name="Lindquist E.A."/>
            <person name="Lipzen A."/>
            <person name="Lundell T."/>
            <person name="Morin E."/>
            <person name="Murat C."/>
            <person name="Riley R."/>
            <person name="Ohm R."/>
            <person name="Sun H."/>
            <person name="Tunlid A."/>
            <person name="Henrissat B."/>
            <person name="Grigoriev I.V."/>
            <person name="Hibbett D.S."/>
            <person name="Martin F."/>
        </authorList>
    </citation>
    <scope>NUCLEOTIDE SEQUENCE [LARGE SCALE GENOMIC DNA]</scope>
    <source>
        <strain evidence="2 3">Koide BX008</strain>
    </source>
</reference>
<dbReference type="HOGENOM" id="CLU_2003337_0_0_1"/>
<feature type="compositionally biased region" description="Polar residues" evidence="1">
    <location>
        <begin position="1"/>
        <end position="14"/>
    </location>
</feature>
<dbReference type="EMBL" id="KN818490">
    <property type="protein sequence ID" value="KIL55637.1"/>
    <property type="molecule type" value="Genomic_DNA"/>
</dbReference>
<organism evidence="2 3">
    <name type="scientific">Amanita muscaria (strain Koide BX008)</name>
    <dbReference type="NCBI Taxonomy" id="946122"/>
    <lineage>
        <taxon>Eukaryota</taxon>
        <taxon>Fungi</taxon>
        <taxon>Dikarya</taxon>
        <taxon>Basidiomycota</taxon>
        <taxon>Agaricomycotina</taxon>
        <taxon>Agaricomycetes</taxon>
        <taxon>Agaricomycetidae</taxon>
        <taxon>Agaricales</taxon>
        <taxon>Pluteineae</taxon>
        <taxon>Amanitaceae</taxon>
        <taxon>Amanita</taxon>
    </lineage>
</organism>
<evidence type="ECO:0000256" key="1">
    <source>
        <dbReference type="SAM" id="MobiDB-lite"/>
    </source>
</evidence>
<proteinExistence type="predicted"/>
<protein>
    <submittedName>
        <fullName evidence="2">Uncharacterized protein</fullName>
    </submittedName>
</protein>
<evidence type="ECO:0000313" key="2">
    <source>
        <dbReference type="EMBL" id="KIL55637.1"/>
    </source>
</evidence>
<sequence>MSGQVSPLMVQTVNDESRQQQHSHRKPEAVPDISDQAQQQPSPPPTATAQSSIAPVGKPTPSKLIRRVWISSIVCEDGEEENEALTQATNRHDVASRADSSKLLKITCRSIEQQRLAGLLPCTT</sequence>
<evidence type="ECO:0000313" key="3">
    <source>
        <dbReference type="Proteomes" id="UP000054549"/>
    </source>
</evidence>
<accession>A0A0C2W3G1</accession>
<feature type="region of interest" description="Disordered" evidence="1">
    <location>
        <begin position="1"/>
        <end position="61"/>
    </location>
</feature>
<keyword evidence="3" id="KW-1185">Reference proteome</keyword>
<feature type="compositionally biased region" description="Low complexity" evidence="1">
    <location>
        <begin position="31"/>
        <end position="40"/>
    </location>
</feature>
<dbReference type="Proteomes" id="UP000054549">
    <property type="component" value="Unassembled WGS sequence"/>
</dbReference>
<name>A0A0C2W3G1_AMAMK</name>
<dbReference type="InParanoid" id="A0A0C2W3G1"/>
<dbReference type="AlphaFoldDB" id="A0A0C2W3G1"/>
<gene>
    <name evidence="2" type="ORF">M378DRAFT_17767</name>
</gene>